<organism evidence="1">
    <name type="scientific">Leptospira interrogans serovar Hardjo str. Norma</name>
    <dbReference type="NCBI Taxonomy" id="1279460"/>
    <lineage>
        <taxon>Bacteria</taxon>
        <taxon>Pseudomonadati</taxon>
        <taxon>Spirochaetota</taxon>
        <taxon>Spirochaetia</taxon>
        <taxon>Leptospirales</taxon>
        <taxon>Leptospiraceae</taxon>
        <taxon>Leptospira</taxon>
    </lineage>
</organism>
<protein>
    <submittedName>
        <fullName evidence="1">Uncharacterized protein</fullName>
    </submittedName>
</protein>
<dbReference type="AlphaFoldDB" id="A0A0M4NT64"/>
<dbReference type="EMBL" id="CP012603">
    <property type="protein sequence ID" value="ALE37762.1"/>
    <property type="molecule type" value="Genomic_DNA"/>
</dbReference>
<proteinExistence type="predicted"/>
<evidence type="ECO:0000313" key="2">
    <source>
        <dbReference type="Proteomes" id="UP000056502"/>
    </source>
</evidence>
<dbReference type="PATRIC" id="fig|1279460.3.peg.541"/>
<sequence length="76" mass="8738">MEPVISLELKERFISFLKSEKIGIQIGSHSMDVRDLSNTLQLKLILPEGSDRNEFIEFTELHAIVNQAMRDFFSSP</sequence>
<name>A0A0M4NT64_LEPIR</name>
<accession>A0A0M4NT64</accession>
<gene>
    <name evidence="1" type="ORF">G436_0539</name>
</gene>
<dbReference type="Proteomes" id="UP000056502">
    <property type="component" value="Chromosome I"/>
</dbReference>
<evidence type="ECO:0000313" key="1">
    <source>
        <dbReference type="EMBL" id="ALE37762.1"/>
    </source>
</evidence>
<reference evidence="1 2" key="1">
    <citation type="journal article" date="2015" name="Genome Announc.">
        <title>Whole-Genome Sequence of Leptospira interrogans Serovar Hardjo Subtype Hardjoprajitno Strain Norma, Isolated from Cattle in a Leptospirosis Outbreak in Brazil.</title>
        <authorList>
            <person name="Cosate M.R."/>
            <person name="Soares S.C."/>
            <person name="Mendes T.A."/>
            <person name="Raittz R.T."/>
            <person name="Moreira E.C."/>
            <person name="Leite R."/>
            <person name="Fernandes G.R."/>
            <person name="Haddad J.P."/>
            <person name="Ortega J.M."/>
        </authorList>
    </citation>
    <scope>NUCLEOTIDE SEQUENCE [LARGE SCALE GENOMIC DNA]</scope>
    <source>
        <strain evidence="1 2">Norma</strain>
    </source>
</reference>
<dbReference type="RefSeq" id="WP_002189267.1">
    <property type="nucleotide sequence ID" value="NZ_CP012603.1"/>
</dbReference>